<comment type="pathway">
    <text evidence="2">Glycan metabolism; pectin degradation; 2-dehydro-3-deoxy-D-gluconate from pectin: step 1/5.</text>
</comment>
<evidence type="ECO:0000256" key="7">
    <source>
        <dbReference type="ARBA" id="ARBA00023085"/>
    </source>
</evidence>
<comment type="subcellular location">
    <subcellularLocation>
        <location evidence="1">Secreted</location>
        <location evidence="1">Cell wall</location>
    </subcellularLocation>
</comment>
<keyword evidence="5" id="KW-0964">Secreted</keyword>
<dbReference type="GO" id="GO:0004857">
    <property type="term" value="F:enzyme inhibitor activity"/>
    <property type="evidence" value="ECO:0007669"/>
    <property type="project" value="InterPro"/>
</dbReference>
<dbReference type="Gene3D" id="2.160.20.10">
    <property type="entry name" value="Single-stranded right-handed beta-helix, Pectin lyase-like"/>
    <property type="match status" value="2"/>
</dbReference>
<evidence type="ECO:0000256" key="4">
    <source>
        <dbReference type="ARBA" id="ARBA00007786"/>
    </source>
</evidence>
<dbReference type="InterPro" id="IPR012334">
    <property type="entry name" value="Pectin_lyas_fold"/>
</dbReference>
<dbReference type="GO" id="GO:0030599">
    <property type="term" value="F:pectinesterase activity"/>
    <property type="evidence" value="ECO:0007669"/>
    <property type="project" value="InterPro"/>
</dbReference>
<gene>
    <name evidence="10" type="ORF">K2173_002480</name>
</gene>
<evidence type="ECO:0000256" key="5">
    <source>
        <dbReference type="ARBA" id="ARBA00022512"/>
    </source>
</evidence>
<feature type="domain" description="Pectinesterase inhibitor" evidence="9">
    <location>
        <begin position="5"/>
        <end position="81"/>
    </location>
</feature>
<accession>A0AAV8T9W1</accession>
<evidence type="ECO:0000256" key="1">
    <source>
        <dbReference type="ARBA" id="ARBA00004191"/>
    </source>
</evidence>
<dbReference type="GO" id="GO:0042545">
    <property type="term" value="P:cell wall modification"/>
    <property type="evidence" value="ECO:0007669"/>
    <property type="project" value="InterPro"/>
</dbReference>
<proteinExistence type="inferred from homology"/>
<dbReference type="Proteomes" id="UP001159364">
    <property type="component" value="Linkage Group LG05"/>
</dbReference>
<comment type="similarity">
    <text evidence="3">In the N-terminal section; belongs to the PMEI family.</text>
</comment>
<feature type="domain" description="Pectinesterase catalytic" evidence="8">
    <location>
        <begin position="161"/>
        <end position="305"/>
    </location>
</feature>
<evidence type="ECO:0000313" key="11">
    <source>
        <dbReference type="Proteomes" id="UP001159364"/>
    </source>
</evidence>
<evidence type="ECO:0000256" key="2">
    <source>
        <dbReference type="ARBA" id="ARBA00005184"/>
    </source>
</evidence>
<evidence type="ECO:0000256" key="3">
    <source>
        <dbReference type="ARBA" id="ARBA00006027"/>
    </source>
</evidence>
<sequence>MAAETLEEIVKILSDLHNYPSVGKFISRHAEDLKSLLSAAMTNQETCLDGFSHDEADKKIRKLIQAGQRKVFRHCSNSLAMVKNMTDLDMAREGRSHTFEEKSGTEWPEWLSARDRRLLQGRTLNPNVVVAADGSGNYRTVSEAVAAAPSRSSSRYIIRIAFTVVGDGFLARDITFQNTAGPSNHQAVALRVGSDQSTFYRCSMIAFQDTLCVHRLRQFCANCIVIRTVDFIFGNAATVQKNMVTVQGRDNLNQNTGIVIHKCRIGATQDLLPVISSFPTYLGRSWKLYSRTVVMQTEISSIIVTSRYPC</sequence>
<dbReference type="Gene3D" id="1.20.140.40">
    <property type="entry name" value="Invertase/pectin methylesterase inhibitor family protein"/>
    <property type="match status" value="1"/>
</dbReference>
<dbReference type="Pfam" id="PF01095">
    <property type="entry name" value="Pectinesterase"/>
    <property type="match status" value="2"/>
</dbReference>
<keyword evidence="5" id="KW-0134">Cell wall</keyword>
<reference evidence="10 11" key="1">
    <citation type="submission" date="2021-09" db="EMBL/GenBank/DDBJ databases">
        <title>Genomic insights and catalytic innovation underlie evolution of tropane alkaloids biosynthesis.</title>
        <authorList>
            <person name="Wang Y.-J."/>
            <person name="Tian T."/>
            <person name="Huang J.-P."/>
            <person name="Huang S.-X."/>
        </authorList>
    </citation>
    <scope>NUCLEOTIDE SEQUENCE [LARGE SCALE GENOMIC DNA]</scope>
    <source>
        <strain evidence="10">KIB-2018</strain>
        <tissue evidence="10">Leaf</tissue>
    </source>
</reference>
<feature type="domain" description="Pectinesterase catalytic" evidence="8">
    <location>
        <begin position="127"/>
        <end position="160"/>
    </location>
</feature>
<keyword evidence="7" id="KW-0063">Aspartyl esterase</keyword>
<keyword evidence="6" id="KW-0378">Hydrolase</keyword>
<dbReference type="EMBL" id="JAIWQS010000005">
    <property type="protein sequence ID" value="KAJ8763597.1"/>
    <property type="molecule type" value="Genomic_DNA"/>
</dbReference>
<evidence type="ECO:0000256" key="6">
    <source>
        <dbReference type="ARBA" id="ARBA00022801"/>
    </source>
</evidence>
<dbReference type="AlphaFoldDB" id="A0AAV8T9W1"/>
<dbReference type="CDD" id="cd15798">
    <property type="entry name" value="PMEI-like_3"/>
    <property type="match status" value="1"/>
</dbReference>
<dbReference type="SUPFAM" id="SSF101148">
    <property type="entry name" value="Plant invertase/pectin methylesterase inhibitor"/>
    <property type="match status" value="1"/>
</dbReference>
<name>A0AAV8T9W1_9ROSI</name>
<dbReference type="InterPro" id="IPR011050">
    <property type="entry name" value="Pectin_lyase_fold/virulence"/>
</dbReference>
<dbReference type="Pfam" id="PF04043">
    <property type="entry name" value="PMEI"/>
    <property type="match status" value="1"/>
</dbReference>
<evidence type="ECO:0008006" key="12">
    <source>
        <dbReference type="Google" id="ProtNLM"/>
    </source>
</evidence>
<keyword evidence="11" id="KW-1185">Reference proteome</keyword>
<protein>
    <recommendedName>
        <fullName evidence="12">Pectinesterase</fullName>
    </recommendedName>
</protein>
<evidence type="ECO:0000313" key="10">
    <source>
        <dbReference type="EMBL" id="KAJ8763597.1"/>
    </source>
</evidence>
<organism evidence="10 11">
    <name type="scientific">Erythroxylum novogranatense</name>
    <dbReference type="NCBI Taxonomy" id="1862640"/>
    <lineage>
        <taxon>Eukaryota</taxon>
        <taxon>Viridiplantae</taxon>
        <taxon>Streptophyta</taxon>
        <taxon>Embryophyta</taxon>
        <taxon>Tracheophyta</taxon>
        <taxon>Spermatophyta</taxon>
        <taxon>Magnoliopsida</taxon>
        <taxon>eudicotyledons</taxon>
        <taxon>Gunneridae</taxon>
        <taxon>Pentapetalae</taxon>
        <taxon>rosids</taxon>
        <taxon>fabids</taxon>
        <taxon>Malpighiales</taxon>
        <taxon>Erythroxylaceae</taxon>
        <taxon>Erythroxylum</taxon>
    </lineage>
</organism>
<dbReference type="InterPro" id="IPR006501">
    <property type="entry name" value="Pectinesterase_inhib_dom"/>
</dbReference>
<comment type="caution">
    <text evidence="10">The sequence shown here is derived from an EMBL/GenBank/DDBJ whole genome shotgun (WGS) entry which is preliminary data.</text>
</comment>
<evidence type="ECO:0000259" key="8">
    <source>
        <dbReference type="Pfam" id="PF01095"/>
    </source>
</evidence>
<comment type="similarity">
    <text evidence="4">In the C-terminal section; belongs to the pectinesterase family.</text>
</comment>
<dbReference type="InterPro" id="IPR035513">
    <property type="entry name" value="Invertase/methylesterase_inhib"/>
</dbReference>
<dbReference type="SUPFAM" id="SSF51126">
    <property type="entry name" value="Pectin lyase-like"/>
    <property type="match status" value="1"/>
</dbReference>
<dbReference type="PANTHER" id="PTHR31707">
    <property type="entry name" value="PECTINESTERASE"/>
    <property type="match status" value="1"/>
</dbReference>
<evidence type="ECO:0000259" key="9">
    <source>
        <dbReference type="Pfam" id="PF04043"/>
    </source>
</evidence>
<dbReference type="InterPro" id="IPR000070">
    <property type="entry name" value="Pectinesterase_cat"/>
</dbReference>